<evidence type="ECO:0000313" key="2">
    <source>
        <dbReference type="EMBL" id="AKW47181.1"/>
    </source>
</evidence>
<name>A0A0R8P0G2_CHRPA</name>
<keyword evidence="1" id="KW-0732">Signal</keyword>
<dbReference type="Gene3D" id="1.10.2080.10">
    <property type="entry name" value="Insect odorant-binding protein A10/Ejaculatory bulb-specific protein 3"/>
    <property type="match status" value="1"/>
</dbReference>
<dbReference type="PANTHER" id="PTHR11257:SF13">
    <property type="entry name" value="GEO07322P1"/>
    <property type="match status" value="1"/>
</dbReference>
<feature type="chain" id="PRO_5006587751" evidence="1">
    <location>
        <begin position="20"/>
        <end position="138"/>
    </location>
</feature>
<dbReference type="Pfam" id="PF03392">
    <property type="entry name" value="OS-D"/>
    <property type="match status" value="1"/>
</dbReference>
<dbReference type="InterPro" id="IPR036682">
    <property type="entry name" value="OS_D_A10/PebIII_sf"/>
</dbReference>
<proteinExistence type="evidence at transcript level"/>
<feature type="signal peptide" evidence="1">
    <location>
        <begin position="1"/>
        <end position="19"/>
    </location>
</feature>
<sequence>MRFLIVTIFVVSLSLTVFGDKQYPTKYDGLDVDKILSNDRILTSYIKCIMGEGSCTTEGRELKKILPDALSTGCSKCNDKQKVTAQKVIEHLSKNRQDDWKKLTNKFDPKGEYQKKFDQLAQEEKAKETLAAAAAASS</sequence>
<protein>
    <submittedName>
        <fullName evidence="2">Chemosensory protein 15</fullName>
    </submittedName>
</protein>
<dbReference type="SUPFAM" id="SSF100910">
    <property type="entry name" value="Chemosensory protein Csp2"/>
    <property type="match status" value="1"/>
</dbReference>
<accession>A0A0R8P0G2</accession>
<reference evidence="2" key="1">
    <citation type="submission" date="2014-10" db="EMBL/GenBank/DDBJ databases">
        <title>Identification and comparison of genes expressed in the antennae of Chrysopa pallens and Chrysoperla sinica.</title>
        <authorList>
            <person name="Li Z."/>
        </authorList>
    </citation>
    <scope>NUCLEOTIDE SEQUENCE</scope>
</reference>
<organism evidence="2">
    <name type="scientific">Chrysopa pallens</name>
    <name type="common">Green lacewing</name>
    <name type="synonym">Hemerobius pallens</name>
    <dbReference type="NCBI Taxonomy" id="417485"/>
    <lineage>
        <taxon>Eukaryota</taxon>
        <taxon>Metazoa</taxon>
        <taxon>Ecdysozoa</taxon>
        <taxon>Arthropoda</taxon>
        <taxon>Hexapoda</taxon>
        <taxon>Insecta</taxon>
        <taxon>Pterygota</taxon>
        <taxon>Neoptera</taxon>
        <taxon>Endopterygota</taxon>
        <taxon>Neuroptera</taxon>
        <taxon>Hemerobiiformia</taxon>
        <taxon>Chrysopidae</taxon>
        <taxon>Chrysopinae</taxon>
        <taxon>Chrysopa</taxon>
    </lineage>
</organism>
<evidence type="ECO:0000256" key="1">
    <source>
        <dbReference type="SAM" id="SignalP"/>
    </source>
</evidence>
<dbReference type="InterPro" id="IPR005055">
    <property type="entry name" value="A10/PebIII"/>
</dbReference>
<dbReference type="EMBL" id="KP082889">
    <property type="protein sequence ID" value="AKW47181.1"/>
    <property type="molecule type" value="mRNA"/>
</dbReference>
<dbReference type="AlphaFoldDB" id="A0A0R8P0G2"/>
<dbReference type="PANTHER" id="PTHR11257">
    <property type="entry name" value="CHEMOSENSORY PROTEIN-RELATED"/>
    <property type="match status" value="1"/>
</dbReference>